<gene>
    <name evidence="2" type="ORF">SAMN04487779_1001324</name>
</gene>
<keyword evidence="3" id="KW-1185">Reference proteome</keyword>
<dbReference type="EMBL" id="FMZX01000001">
    <property type="protein sequence ID" value="SDC23867.1"/>
    <property type="molecule type" value="Genomic_DNA"/>
</dbReference>
<dbReference type="Proteomes" id="UP000198925">
    <property type="component" value="Unassembled WGS sequence"/>
</dbReference>
<protein>
    <recommendedName>
        <fullName evidence="4">Invasion protein IalB, involved in pathogenesis</fullName>
    </recommendedName>
</protein>
<keyword evidence="1" id="KW-0732">Signal</keyword>
<name>A0A1G6JYT1_9PROT</name>
<sequence>MLGLMLRIVPSCLALLLLACRPGLAQPIEEIGSWRLACATDRMTDRASCLLRHREAVERASDTGVAFEIIDRGGRLVPAVTARELTLDSVTRGLLAISGAAQLRFPPNRMVEMPCGLEGRNIVCAPRAEDAARMETEVLQADRALLRLVGPGSGSSTADPVELRLSGTREAVARFARQAPREAMPTTEPPLGVDARELLQRLFRLFGQ</sequence>
<reference evidence="2 3" key="1">
    <citation type="submission" date="2016-10" db="EMBL/GenBank/DDBJ databases">
        <authorList>
            <person name="de Groot N.N."/>
        </authorList>
    </citation>
    <scope>NUCLEOTIDE SEQUENCE [LARGE SCALE GENOMIC DNA]</scope>
    <source>
        <strain evidence="2 3">CPCC 100156</strain>
    </source>
</reference>
<organism evidence="2 3">
    <name type="scientific">Belnapia rosea</name>
    <dbReference type="NCBI Taxonomy" id="938405"/>
    <lineage>
        <taxon>Bacteria</taxon>
        <taxon>Pseudomonadati</taxon>
        <taxon>Pseudomonadota</taxon>
        <taxon>Alphaproteobacteria</taxon>
        <taxon>Acetobacterales</taxon>
        <taxon>Roseomonadaceae</taxon>
        <taxon>Belnapia</taxon>
    </lineage>
</organism>
<evidence type="ECO:0000313" key="3">
    <source>
        <dbReference type="Proteomes" id="UP000198925"/>
    </source>
</evidence>
<dbReference type="AlphaFoldDB" id="A0A1G6JYT1"/>
<evidence type="ECO:0000313" key="2">
    <source>
        <dbReference type="EMBL" id="SDC23867.1"/>
    </source>
</evidence>
<dbReference type="PROSITE" id="PS51257">
    <property type="entry name" value="PROKAR_LIPOPROTEIN"/>
    <property type="match status" value="1"/>
</dbReference>
<feature type="chain" id="PRO_5011672099" description="Invasion protein IalB, involved in pathogenesis" evidence="1">
    <location>
        <begin position="26"/>
        <end position="208"/>
    </location>
</feature>
<accession>A0A1G6JYT1</accession>
<evidence type="ECO:0000256" key="1">
    <source>
        <dbReference type="SAM" id="SignalP"/>
    </source>
</evidence>
<proteinExistence type="predicted"/>
<evidence type="ECO:0008006" key="4">
    <source>
        <dbReference type="Google" id="ProtNLM"/>
    </source>
</evidence>
<feature type="signal peptide" evidence="1">
    <location>
        <begin position="1"/>
        <end position="25"/>
    </location>
</feature>
<dbReference type="STRING" id="938405.SAMN02927895_00509"/>